<keyword evidence="1" id="KW-0812">Transmembrane</keyword>
<keyword evidence="1" id="KW-1133">Transmembrane helix</keyword>
<protein>
    <recommendedName>
        <fullName evidence="4">DUF3592 domain-containing protein</fullName>
    </recommendedName>
</protein>
<keyword evidence="1" id="KW-0472">Membrane</keyword>
<evidence type="ECO:0000313" key="3">
    <source>
        <dbReference type="Proteomes" id="UP001220022"/>
    </source>
</evidence>
<accession>A0ABT5Z928</accession>
<evidence type="ECO:0000313" key="2">
    <source>
        <dbReference type="EMBL" id="MDF2260314.1"/>
    </source>
</evidence>
<dbReference type="Proteomes" id="UP001220022">
    <property type="component" value="Unassembled WGS sequence"/>
</dbReference>
<gene>
    <name evidence="2" type="ORF">P2L57_32780</name>
</gene>
<feature type="transmembrane region" description="Helical" evidence="1">
    <location>
        <begin position="121"/>
        <end position="141"/>
    </location>
</feature>
<dbReference type="RefSeq" id="WP_275820793.1">
    <property type="nucleotide sequence ID" value="NZ_BAAANM010000021.1"/>
</dbReference>
<sequence length="167" mass="17207">MVTRTVKRSRARRIGESAYGLLLLGKLLVFAAVVLVVLASGAWMSWSWGQGAWASGREQGAMRVVSCDDSVCSGPFTPSGAGSPRARVTIDKSVTKRTGETIDVWVVPGSDEVVRTGLPGIAHALVPFAGALLLAAPVIAAGLRLRRVAWGAVAAGAALLVAAFALG</sequence>
<evidence type="ECO:0000256" key="1">
    <source>
        <dbReference type="SAM" id="Phobius"/>
    </source>
</evidence>
<comment type="caution">
    <text evidence="2">The sequence shown here is derived from an EMBL/GenBank/DDBJ whole genome shotgun (WGS) entry which is preliminary data.</text>
</comment>
<proteinExistence type="predicted"/>
<dbReference type="EMBL" id="JARHTQ010000032">
    <property type="protein sequence ID" value="MDF2260314.1"/>
    <property type="molecule type" value="Genomic_DNA"/>
</dbReference>
<evidence type="ECO:0008006" key="4">
    <source>
        <dbReference type="Google" id="ProtNLM"/>
    </source>
</evidence>
<name>A0ABT5Z928_9ACTN</name>
<organism evidence="2 3">
    <name type="scientific">Streptantibioticus ferralitis</name>
    <dbReference type="NCBI Taxonomy" id="236510"/>
    <lineage>
        <taxon>Bacteria</taxon>
        <taxon>Bacillati</taxon>
        <taxon>Actinomycetota</taxon>
        <taxon>Actinomycetes</taxon>
        <taxon>Kitasatosporales</taxon>
        <taxon>Streptomycetaceae</taxon>
        <taxon>Streptantibioticus</taxon>
    </lineage>
</organism>
<feature type="transmembrane region" description="Helical" evidence="1">
    <location>
        <begin position="21"/>
        <end position="46"/>
    </location>
</feature>
<feature type="transmembrane region" description="Helical" evidence="1">
    <location>
        <begin position="148"/>
        <end position="166"/>
    </location>
</feature>
<keyword evidence="3" id="KW-1185">Reference proteome</keyword>
<reference evidence="2 3" key="1">
    <citation type="submission" date="2023-03" db="EMBL/GenBank/DDBJ databases">
        <title>Draft genome sequence of type strain Streptomyces ferralitis JCM 14344.</title>
        <authorList>
            <person name="Klaysubun C."/>
            <person name="Duangmal K."/>
        </authorList>
    </citation>
    <scope>NUCLEOTIDE SEQUENCE [LARGE SCALE GENOMIC DNA]</scope>
    <source>
        <strain evidence="2 3">JCM 14344</strain>
    </source>
</reference>